<evidence type="ECO:0000313" key="1">
    <source>
        <dbReference type="EMBL" id="MBE9464329.1"/>
    </source>
</evidence>
<proteinExistence type="predicted"/>
<evidence type="ECO:0000313" key="2">
    <source>
        <dbReference type="Proteomes" id="UP000634134"/>
    </source>
</evidence>
<protein>
    <submittedName>
        <fullName evidence="1">Uncharacterized protein</fullName>
    </submittedName>
</protein>
<reference evidence="2" key="1">
    <citation type="submission" date="2023-07" db="EMBL/GenBank/DDBJ databases">
        <title>Dyadobacter sp. nov 'subterranea' isolated from contaminted grondwater.</title>
        <authorList>
            <person name="Szabo I."/>
            <person name="Al-Omari J."/>
            <person name="Szerdahelyi S.G."/>
            <person name="Rado J."/>
        </authorList>
    </citation>
    <scope>NUCLEOTIDE SEQUENCE [LARGE SCALE GENOMIC DNA]</scope>
    <source>
        <strain evidence="2">UP-52</strain>
    </source>
</reference>
<sequence>MSKRLIRIASKNIASELTSLAGQELNAILQSGKTYSGKLISVSNEYLTMYDTRQHTHKLAIQDLFEVVYDYKDRN</sequence>
<dbReference type="EMBL" id="JACYGY010000001">
    <property type="protein sequence ID" value="MBE9464329.1"/>
    <property type="molecule type" value="Genomic_DNA"/>
</dbReference>
<organism evidence="1 2">
    <name type="scientific">Dyadobacter subterraneus</name>
    <dbReference type="NCBI Taxonomy" id="2773304"/>
    <lineage>
        <taxon>Bacteria</taxon>
        <taxon>Pseudomonadati</taxon>
        <taxon>Bacteroidota</taxon>
        <taxon>Cytophagia</taxon>
        <taxon>Cytophagales</taxon>
        <taxon>Spirosomataceae</taxon>
        <taxon>Dyadobacter</taxon>
    </lineage>
</organism>
<dbReference type="Proteomes" id="UP000634134">
    <property type="component" value="Unassembled WGS sequence"/>
</dbReference>
<keyword evidence="2" id="KW-1185">Reference proteome</keyword>
<accession>A0ABR9WJI6</accession>
<comment type="caution">
    <text evidence="1">The sequence shown here is derived from an EMBL/GenBank/DDBJ whole genome shotgun (WGS) entry which is preliminary data.</text>
</comment>
<name>A0ABR9WJI6_9BACT</name>
<dbReference type="RefSeq" id="WP_194122404.1">
    <property type="nucleotide sequence ID" value="NZ_JACYGY010000001.1"/>
</dbReference>
<gene>
    <name evidence="1" type="ORF">IEE83_20785</name>
</gene>